<dbReference type="EMBL" id="CP000617">
    <property type="protein sequence ID" value="ABO59873.1"/>
    <property type="molecule type" value="Genomic_DNA"/>
</dbReference>
<organism evidence="1 2">
    <name type="scientific">Burkholderia vietnamiensis (strain G4 / LMG 22486)</name>
    <name type="common">Burkholderia cepacia (strain R1808)</name>
    <dbReference type="NCBI Taxonomy" id="269482"/>
    <lineage>
        <taxon>Bacteria</taxon>
        <taxon>Pseudomonadati</taxon>
        <taxon>Pseudomonadota</taxon>
        <taxon>Betaproteobacteria</taxon>
        <taxon>Burkholderiales</taxon>
        <taxon>Burkholderiaceae</taxon>
        <taxon>Burkholderia</taxon>
        <taxon>Burkholderia cepacia complex</taxon>
    </lineage>
</organism>
<evidence type="ECO:0000313" key="2">
    <source>
        <dbReference type="Proteomes" id="UP000002287"/>
    </source>
</evidence>
<proteinExistence type="predicted"/>
<reference evidence="1 2" key="1">
    <citation type="submission" date="2007-03" db="EMBL/GenBank/DDBJ databases">
        <title>Complete sequence of plasmid pBVIE01 of Burkholderia vietnamiensis G4.</title>
        <authorList>
            <consortium name="US DOE Joint Genome Institute"/>
            <person name="Copeland A."/>
            <person name="Lucas S."/>
            <person name="Lapidus A."/>
            <person name="Barry K."/>
            <person name="Detter J.C."/>
            <person name="Glavina del Rio T."/>
            <person name="Hammon N."/>
            <person name="Israni S."/>
            <person name="Dalin E."/>
            <person name="Tice H."/>
            <person name="Pitluck S."/>
            <person name="Chain P."/>
            <person name="Malfatti S."/>
            <person name="Shin M."/>
            <person name="Vergez L."/>
            <person name="Schmutz J."/>
            <person name="Larimer F."/>
            <person name="Land M."/>
            <person name="Hauser L."/>
            <person name="Kyrpides N."/>
            <person name="Tiedje J."/>
            <person name="Richardson P."/>
        </authorList>
    </citation>
    <scope>NUCLEOTIDE SEQUENCE [LARGE SCALE GENOMIC DNA]</scope>
    <source>
        <strain evidence="2">G4 / LMG 22486</strain>
        <plasmid evidence="1 2">pBVIE01</plasmid>
    </source>
</reference>
<sequence length="324" mass="37657">MNITQTKILFSYTESVTPPKCRKPRDMRFHDGVVDVDIRYVTKDEAPVALVHRKYDYDGKTVLDTAEYRWFEERLWTRMQVEFNFGTLHGPAPAAVIDATASGAHASRNHPYNTAAECRKQFVDWAATFIVIDGEKWEPVDEPRYYVDDESTYGVYVKVHHDFRIHSHRERYFSLRQLSEAKALAQRENRERERDLGDMDILSDRFEILLPGVIKVNVDEKVEVIVFGLADVNHSQDLRRQEQHLLEVTVVVPIDALASKAHLDIANRSFHEQHDRYPQTIFDEYSPAGQVIMALRQRVKTLMDEKLTKLGQSPLDVEQQEFVI</sequence>
<evidence type="ECO:0000313" key="1">
    <source>
        <dbReference type="EMBL" id="ABO59873.1"/>
    </source>
</evidence>
<gene>
    <name evidence="1" type="ordered locus">Bcep1808_6987</name>
</gene>
<dbReference type="Proteomes" id="UP000002287">
    <property type="component" value="Plasmid pBVIE01"/>
</dbReference>
<dbReference type="KEGG" id="bvi:Bcep1808_6987"/>
<keyword evidence="1" id="KW-0614">Plasmid</keyword>
<protein>
    <submittedName>
        <fullName evidence="1">Uncharacterized protein</fullName>
    </submittedName>
</protein>
<dbReference type="AlphaFoldDB" id="A4JUC0"/>
<geneLocation type="plasmid" evidence="1 2">
    <name>pBVIE01</name>
</geneLocation>
<dbReference type="HOGENOM" id="CLU_857070_0_0_4"/>
<name>A4JUC0_BURVG</name>
<accession>A4JUC0</accession>